<sequence length="208" mass="23473">MPAAMHLTVLLSLLTATACRGEERSFLCYDDYECFPCDDYECFPCDDYECFLSNVIHSENINRHTPASNDDTDDHQSYFSFTTDCHGREDRPEQRSPEHNDHNDHPNVQSKRHSGPDGNKENYNLVENPGLVTVICIFSIVFGLLLVVLIVKCVRSSRSDFERLEDVPMGKVNEASPFAHFLSRDHAADVTVTAPGTQPGWQAAEFEV</sequence>
<feature type="signal peptide" evidence="3">
    <location>
        <begin position="1"/>
        <end position="21"/>
    </location>
</feature>
<evidence type="ECO:0000256" key="1">
    <source>
        <dbReference type="SAM" id="MobiDB-lite"/>
    </source>
</evidence>
<evidence type="ECO:0000313" key="4">
    <source>
        <dbReference type="EMBL" id="PWA21179.1"/>
    </source>
</evidence>
<feature type="transmembrane region" description="Helical" evidence="2">
    <location>
        <begin position="130"/>
        <end position="151"/>
    </location>
</feature>
<evidence type="ECO:0000256" key="2">
    <source>
        <dbReference type="SAM" id="Phobius"/>
    </source>
</evidence>
<dbReference type="AlphaFoldDB" id="A0A315VE81"/>
<keyword evidence="3" id="KW-0732">Signal</keyword>
<keyword evidence="2" id="KW-1133">Transmembrane helix</keyword>
<reference evidence="4 5" key="1">
    <citation type="journal article" date="2018" name="G3 (Bethesda)">
        <title>A High-Quality Reference Genome for the Invasive Mosquitofish Gambusia affinis Using a Chicago Library.</title>
        <authorList>
            <person name="Hoffberg S.L."/>
            <person name="Troendle N.J."/>
            <person name="Glenn T.C."/>
            <person name="Mahmud O."/>
            <person name="Louha S."/>
            <person name="Chalopin D."/>
            <person name="Bennetzen J.L."/>
            <person name="Mauricio R."/>
        </authorList>
    </citation>
    <scope>NUCLEOTIDE SEQUENCE [LARGE SCALE GENOMIC DNA]</scope>
    <source>
        <strain evidence="4">NE01/NJP1002.9</strain>
        <tissue evidence="4">Muscle</tissue>
    </source>
</reference>
<evidence type="ECO:0000313" key="5">
    <source>
        <dbReference type="Proteomes" id="UP000250572"/>
    </source>
</evidence>
<feature type="region of interest" description="Disordered" evidence="1">
    <location>
        <begin position="84"/>
        <end position="121"/>
    </location>
</feature>
<keyword evidence="2" id="KW-0472">Membrane</keyword>
<dbReference type="EMBL" id="NHOQ01001911">
    <property type="protein sequence ID" value="PWA21179.1"/>
    <property type="molecule type" value="Genomic_DNA"/>
</dbReference>
<name>A0A315VE81_GAMAF</name>
<organism evidence="4 5">
    <name type="scientific">Gambusia affinis</name>
    <name type="common">Western mosquitofish</name>
    <name type="synonym">Heterandria affinis</name>
    <dbReference type="NCBI Taxonomy" id="33528"/>
    <lineage>
        <taxon>Eukaryota</taxon>
        <taxon>Metazoa</taxon>
        <taxon>Chordata</taxon>
        <taxon>Craniata</taxon>
        <taxon>Vertebrata</taxon>
        <taxon>Euteleostomi</taxon>
        <taxon>Actinopterygii</taxon>
        <taxon>Neopterygii</taxon>
        <taxon>Teleostei</taxon>
        <taxon>Neoteleostei</taxon>
        <taxon>Acanthomorphata</taxon>
        <taxon>Ovalentaria</taxon>
        <taxon>Atherinomorphae</taxon>
        <taxon>Cyprinodontiformes</taxon>
        <taxon>Poeciliidae</taxon>
        <taxon>Poeciliinae</taxon>
        <taxon>Gambusia</taxon>
    </lineage>
</organism>
<proteinExistence type="predicted"/>
<keyword evidence="5" id="KW-1185">Reference proteome</keyword>
<gene>
    <name evidence="4" type="ORF">CCH79_00009377</name>
</gene>
<evidence type="ECO:0008006" key="6">
    <source>
        <dbReference type="Google" id="ProtNLM"/>
    </source>
</evidence>
<feature type="chain" id="PRO_5016325337" description="TNFR-Cys domain-containing protein" evidence="3">
    <location>
        <begin position="22"/>
        <end position="208"/>
    </location>
</feature>
<feature type="compositionally biased region" description="Basic and acidic residues" evidence="1">
    <location>
        <begin position="85"/>
        <end position="105"/>
    </location>
</feature>
<comment type="caution">
    <text evidence="4">The sequence shown here is derived from an EMBL/GenBank/DDBJ whole genome shotgun (WGS) entry which is preliminary data.</text>
</comment>
<accession>A0A315VE81</accession>
<evidence type="ECO:0000256" key="3">
    <source>
        <dbReference type="SAM" id="SignalP"/>
    </source>
</evidence>
<protein>
    <recommendedName>
        <fullName evidence="6">TNFR-Cys domain-containing protein</fullName>
    </recommendedName>
</protein>
<keyword evidence="2" id="KW-0812">Transmembrane</keyword>
<dbReference type="Proteomes" id="UP000250572">
    <property type="component" value="Unassembled WGS sequence"/>
</dbReference>